<name>A0A0L7LS70_OPEBR</name>
<evidence type="ECO:0000313" key="3">
    <source>
        <dbReference type="Proteomes" id="UP000037510"/>
    </source>
</evidence>
<dbReference type="Proteomes" id="UP000037510">
    <property type="component" value="Unassembled WGS sequence"/>
</dbReference>
<gene>
    <name evidence="2" type="ORF">OBRU01_02564</name>
</gene>
<accession>A0A0L7LS70</accession>
<feature type="compositionally biased region" description="Low complexity" evidence="1">
    <location>
        <begin position="85"/>
        <end position="105"/>
    </location>
</feature>
<evidence type="ECO:0000313" key="2">
    <source>
        <dbReference type="EMBL" id="KOB78323.1"/>
    </source>
</evidence>
<dbReference type="EMBL" id="JTDY01000200">
    <property type="protein sequence ID" value="KOB78323.1"/>
    <property type="molecule type" value="Genomic_DNA"/>
</dbReference>
<dbReference type="AlphaFoldDB" id="A0A0L7LS70"/>
<organism evidence="2 3">
    <name type="scientific">Operophtera brumata</name>
    <name type="common">Winter moth</name>
    <name type="synonym">Phalaena brumata</name>
    <dbReference type="NCBI Taxonomy" id="104452"/>
    <lineage>
        <taxon>Eukaryota</taxon>
        <taxon>Metazoa</taxon>
        <taxon>Ecdysozoa</taxon>
        <taxon>Arthropoda</taxon>
        <taxon>Hexapoda</taxon>
        <taxon>Insecta</taxon>
        <taxon>Pterygota</taxon>
        <taxon>Neoptera</taxon>
        <taxon>Endopterygota</taxon>
        <taxon>Lepidoptera</taxon>
        <taxon>Glossata</taxon>
        <taxon>Ditrysia</taxon>
        <taxon>Geometroidea</taxon>
        <taxon>Geometridae</taxon>
        <taxon>Larentiinae</taxon>
        <taxon>Operophtera</taxon>
    </lineage>
</organism>
<reference evidence="2 3" key="1">
    <citation type="journal article" date="2015" name="Genome Biol. Evol.">
        <title>The genome of winter moth (Operophtera brumata) provides a genomic perspective on sexual dimorphism and phenology.</title>
        <authorList>
            <person name="Derks M.F."/>
            <person name="Smit S."/>
            <person name="Salis L."/>
            <person name="Schijlen E."/>
            <person name="Bossers A."/>
            <person name="Mateman C."/>
            <person name="Pijl A.S."/>
            <person name="de Ridder D."/>
            <person name="Groenen M.A."/>
            <person name="Visser M.E."/>
            <person name="Megens H.J."/>
        </authorList>
    </citation>
    <scope>NUCLEOTIDE SEQUENCE [LARGE SCALE GENOMIC DNA]</scope>
    <source>
        <strain evidence="2">WM2013NL</strain>
        <tissue evidence="2">Head and thorax</tissue>
    </source>
</reference>
<sequence>MNQSKNEISKNYPKLVTGLGDKVTNLEVRISEQSAIISAQTKVISQLKSAMEVTQQQPTAPSAQPPAALTALQRPPVRQARLKAAAAAAAAKTGSSETTKSASSAEKPRGFVPSGLSTTPEVGRSGAKTNAKLLSMPDACIIGIKSVSDTQNEWKRVSHKRPLKRRTIITGMGKDYDELQTVEKPKYIQAWALRPETTAQNVLTFVNKIKSSSEYVVEKRQIKTDRFSSFVIGIPESLYDHLSEPT</sequence>
<evidence type="ECO:0000256" key="1">
    <source>
        <dbReference type="SAM" id="MobiDB-lite"/>
    </source>
</evidence>
<proteinExistence type="predicted"/>
<protein>
    <submittedName>
        <fullName evidence="2">Uncharacterized protein</fullName>
    </submittedName>
</protein>
<comment type="caution">
    <text evidence="2">The sequence shown here is derived from an EMBL/GenBank/DDBJ whole genome shotgun (WGS) entry which is preliminary data.</text>
</comment>
<feature type="region of interest" description="Disordered" evidence="1">
    <location>
        <begin position="85"/>
        <end position="125"/>
    </location>
</feature>
<keyword evidence="3" id="KW-1185">Reference proteome</keyword>